<dbReference type="PANTHER" id="PTHR13016">
    <property type="entry name" value="AMMECR1 HOMOLOG"/>
    <property type="match status" value="1"/>
</dbReference>
<dbReference type="NCBIfam" id="TIGR00296">
    <property type="entry name" value="TIGR00296 family protein"/>
    <property type="match status" value="1"/>
</dbReference>
<dbReference type="Pfam" id="PF01871">
    <property type="entry name" value="AMMECR1"/>
    <property type="match status" value="1"/>
</dbReference>
<dbReference type="SUPFAM" id="SSF143447">
    <property type="entry name" value="AMMECR1-like"/>
    <property type="match status" value="1"/>
</dbReference>
<dbReference type="Proteomes" id="UP001476247">
    <property type="component" value="Unassembled WGS sequence"/>
</dbReference>
<organism evidence="2 3">
    <name type="scientific">Helicostylum pulchrum</name>
    <dbReference type="NCBI Taxonomy" id="562976"/>
    <lineage>
        <taxon>Eukaryota</taxon>
        <taxon>Fungi</taxon>
        <taxon>Fungi incertae sedis</taxon>
        <taxon>Mucoromycota</taxon>
        <taxon>Mucoromycotina</taxon>
        <taxon>Mucoromycetes</taxon>
        <taxon>Mucorales</taxon>
        <taxon>Mucorineae</taxon>
        <taxon>Mucoraceae</taxon>
        <taxon>Helicostylum</taxon>
    </lineage>
</organism>
<dbReference type="Gene3D" id="3.30.700.20">
    <property type="entry name" value="Hypothetical protein ph0010, domain 1"/>
    <property type="match status" value="1"/>
</dbReference>
<evidence type="ECO:0000313" key="3">
    <source>
        <dbReference type="Proteomes" id="UP001476247"/>
    </source>
</evidence>
<comment type="caution">
    <text evidence="2">The sequence shown here is derived from an EMBL/GenBank/DDBJ whole genome shotgun (WGS) entry which is preliminary data.</text>
</comment>
<evidence type="ECO:0000259" key="1">
    <source>
        <dbReference type="PROSITE" id="PS51112"/>
    </source>
</evidence>
<proteinExistence type="predicted"/>
<dbReference type="InterPro" id="IPR002733">
    <property type="entry name" value="AMMECR1_domain"/>
</dbReference>
<keyword evidence="3" id="KW-1185">Reference proteome</keyword>
<dbReference type="EMBL" id="BAABUJ010000023">
    <property type="protein sequence ID" value="GAA5802466.1"/>
    <property type="molecule type" value="Genomic_DNA"/>
</dbReference>
<name>A0ABP9Y684_9FUNG</name>
<feature type="domain" description="AMMECR1" evidence="1">
    <location>
        <begin position="1"/>
        <end position="192"/>
    </location>
</feature>
<dbReference type="InterPro" id="IPR027485">
    <property type="entry name" value="AMMECR1_N"/>
</dbReference>
<accession>A0ABP9Y684</accession>
<reference evidence="2 3" key="1">
    <citation type="submission" date="2024-04" db="EMBL/GenBank/DDBJ databases">
        <title>genome sequences of Mucor flavus KT1a and Helicostylum pulchrum KT1b strains isolation_sourced from the surface of a dry-aged beef.</title>
        <authorList>
            <person name="Toyotome T."/>
            <person name="Hosono M."/>
            <person name="Torimaru M."/>
            <person name="Fukuda K."/>
            <person name="Mikami N."/>
        </authorList>
    </citation>
    <scope>NUCLEOTIDE SEQUENCE [LARGE SCALE GENOMIC DNA]</scope>
    <source>
        <strain evidence="2 3">KT1b</strain>
    </source>
</reference>
<protein>
    <recommendedName>
        <fullName evidence="1">AMMECR1 domain-containing protein</fullName>
    </recommendedName>
</protein>
<gene>
    <name evidence="2" type="ORF">HPULCUR_007931</name>
</gene>
<sequence>MSNVVTEEHVQYCFNVLIAHLKKEPFPNPTFRNDEYPLFVTWHKQYADGQHHLRGCIGNFAPLHLHEGLRKYALISALKDRRFSPIQLEEVPSLTCAVSLLTNFEVADNYLDWQVGKHGIWIEFKQQNGQTETATYLPEVIKEQQWTKEEAIESLLRKGDFKGKITTEYCLNSITLTRYQSQKLEMPYKGTI</sequence>
<evidence type="ECO:0000313" key="2">
    <source>
        <dbReference type="EMBL" id="GAA5802466.1"/>
    </source>
</evidence>
<dbReference type="InterPro" id="IPR036071">
    <property type="entry name" value="AMMECR1_dom_sf"/>
</dbReference>
<dbReference type="PROSITE" id="PS51112">
    <property type="entry name" value="AMMECR1"/>
    <property type="match status" value="1"/>
</dbReference>
<dbReference type="InterPro" id="IPR023473">
    <property type="entry name" value="AMMECR1"/>
</dbReference>
<dbReference type="PANTHER" id="PTHR13016:SF0">
    <property type="entry name" value="AMME SYNDROME CANDIDATE GENE 1 PROTEIN"/>
    <property type="match status" value="1"/>
</dbReference>